<feature type="compositionally biased region" description="Polar residues" evidence="1">
    <location>
        <begin position="71"/>
        <end position="90"/>
    </location>
</feature>
<reference evidence="3 4" key="1">
    <citation type="submission" date="2021-08" db="EMBL/GenBank/DDBJ databases">
        <title>Nocardioides bacterium WL0053 sp. nov., isolated from the sediment.</title>
        <authorList>
            <person name="Wang L."/>
            <person name="Zhang D."/>
            <person name="Zhang A."/>
        </authorList>
    </citation>
    <scope>NUCLEOTIDE SEQUENCE [LARGE SCALE GENOMIC DNA]</scope>
    <source>
        <strain evidence="3 4">WL0053</strain>
    </source>
</reference>
<gene>
    <name evidence="3" type="ORF">K1X13_15955</name>
</gene>
<proteinExistence type="predicted"/>
<dbReference type="EMBL" id="JAIEZQ010000003">
    <property type="protein sequence ID" value="MBY9076327.1"/>
    <property type="molecule type" value="Genomic_DNA"/>
</dbReference>
<name>A0ABS7RRV5_9ACTN</name>
<evidence type="ECO:0000256" key="1">
    <source>
        <dbReference type="SAM" id="MobiDB-lite"/>
    </source>
</evidence>
<protein>
    <submittedName>
        <fullName evidence="3">Uncharacterized protein</fullName>
    </submittedName>
</protein>
<keyword evidence="2" id="KW-0472">Membrane</keyword>
<keyword evidence="2" id="KW-0812">Transmembrane</keyword>
<keyword evidence="2" id="KW-1133">Transmembrane helix</keyword>
<feature type="transmembrane region" description="Helical" evidence="2">
    <location>
        <begin position="46"/>
        <end position="65"/>
    </location>
</feature>
<dbReference type="Proteomes" id="UP000754710">
    <property type="component" value="Unassembled WGS sequence"/>
</dbReference>
<feature type="region of interest" description="Disordered" evidence="1">
    <location>
        <begin position="66"/>
        <end position="101"/>
    </location>
</feature>
<organism evidence="3 4">
    <name type="scientific">Nocardioides jiangsuensis</name>
    <dbReference type="NCBI Taxonomy" id="2866161"/>
    <lineage>
        <taxon>Bacteria</taxon>
        <taxon>Bacillati</taxon>
        <taxon>Actinomycetota</taxon>
        <taxon>Actinomycetes</taxon>
        <taxon>Propionibacteriales</taxon>
        <taxon>Nocardioidaceae</taxon>
        <taxon>Nocardioides</taxon>
    </lineage>
</organism>
<sequence>MNEHTTHRVTHPLNVSYLVMGLVFLGIAGSWALREAGVVDLGEVRWLLPMTLVVAGVIGLGAAAAKGLSGRSTPTGPDTTESPADGSTDTYRYPTDEGDLR</sequence>
<evidence type="ECO:0000256" key="2">
    <source>
        <dbReference type="SAM" id="Phobius"/>
    </source>
</evidence>
<keyword evidence="4" id="KW-1185">Reference proteome</keyword>
<evidence type="ECO:0000313" key="4">
    <source>
        <dbReference type="Proteomes" id="UP000754710"/>
    </source>
</evidence>
<dbReference type="RefSeq" id="WP_221026141.1">
    <property type="nucleotide sequence ID" value="NZ_JAIEZQ010000003.1"/>
</dbReference>
<accession>A0ABS7RRV5</accession>
<feature type="transmembrane region" description="Helical" evidence="2">
    <location>
        <begin position="12"/>
        <end position="34"/>
    </location>
</feature>
<evidence type="ECO:0000313" key="3">
    <source>
        <dbReference type="EMBL" id="MBY9076327.1"/>
    </source>
</evidence>
<comment type="caution">
    <text evidence="3">The sequence shown here is derived from an EMBL/GenBank/DDBJ whole genome shotgun (WGS) entry which is preliminary data.</text>
</comment>